<evidence type="ECO:0000313" key="3">
    <source>
        <dbReference type="Proteomes" id="UP000266188"/>
    </source>
</evidence>
<gene>
    <name evidence="2" type="ORF">PHISCL_00509</name>
</gene>
<accession>A0A3A2ZVU2</accession>
<evidence type="ECO:0000313" key="2">
    <source>
        <dbReference type="EMBL" id="RJE27156.1"/>
    </source>
</evidence>
<dbReference type="Proteomes" id="UP000266188">
    <property type="component" value="Unassembled WGS sequence"/>
</dbReference>
<dbReference type="PANTHER" id="PTHR47784">
    <property type="entry name" value="STEROL UPTAKE CONTROL PROTEIN 2"/>
    <property type="match status" value="1"/>
</dbReference>
<dbReference type="InterPro" id="IPR021858">
    <property type="entry name" value="Fun_TF"/>
</dbReference>
<evidence type="ECO:0000256" key="1">
    <source>
        <dbReference type="SAM" id="MobiDB-lite"/>
    </source>
</evidence>
<dbReference type="PANTHER" id="PTHR47784:SF13">
    <property type="entry name" value="ZN(II)2CYS6 TRANSCRIPTION FACTOR (EUROFUNG)"/>
    <property type="match status" value="1"/>
</dbReference>
<name>A0A3A2ZVU2_9EURO</name>
<dbReference type="EMBL" id="MVGC01000008">
    <property type="protein sequence ID" value="RJE27156.1"/>
    <property type="molecule type" value="Genomic_DNA"/>
</dbReference>
<evidence type="ECO:0008006" key="4">
    <source>
        <dbReference type="Google" id="ProtNLM"/>
    </source>
</evidence>
<sequence>MLPPSGQGKSTYLDGRKRSPKDTEEYKSFDAESQGKSSLHDSPDVQAYSTPSFADKGQIDQYNTLLNILEIDSFPSNGLTPQDRQLMMHWCTSTYRSISWNSAVEPVWQTIVPREALRYPSLMHGMLAFSALHLAFTRRADRESYLETAQSHHNQAIASCDSVTKSFDSPNCILLSTIMTMLSFSFSRLRLLASDVSAVGDLVQIFQHVRDSIRVPMKPDNGVESGVMARLIPLDEHLPLPDTSQFAIQSLQRLNTVLCNRNPQHEKGVYDVTIQHLCFSFRLFMTGGDGTIGASLWISRIPSRFMDLLKERQPLALVILGHFIVILHSLRRQWWIGEWSTRVLDDIARVLDGEWRESITWVMDATGCYVPTN</sequence>
<dbReference type="GO" id="GO:0001228">
    <property type="term" value="F:DNA-binding transcription activator activity, RNA polymerase II-specific"/>
    <property type="evidence" value="ECO:0007669"/>
    <property type="project" value="TreeGrafter"/>
</dbReference>
<organism evidence="2 3">
    <name type="scientific">Aspergillus sclerotialis</name>
    <dbReference type="NCBI Taxonomy" id="2070753"/>
    <lineage>
        <taxon>Eukaryota</taxon>
        <taxon>Fungi</taxon>
        <taxon>Dikarya</taxon>
        <taxon>Ascomycota</taxon>
        <taxon>Pezizomycotina</taxon>
        <taxon>Eurotiomycetes</taxon>
        <taxon>Eurotiomycetidae</taxon>
        <taxon>Eurotiales</taxon>
        <taxon>Aspergillaceae</taxon>
        <taxon>Aspergillus</taxon>
        <taxon>Aspergillus subgen. Polypaecilum</taxon>
    </lineage>
</organism>
<dbReference type="InterPro" id="IPR053157">
    <property type="entry name" value="Sterol_Uptake_Regulator"/>
</dbReference>
<reference evidence="3" key="1">
    <citation type="submission" date="2017-02" db="EMBL/GenBank/DDBJ databases">
        <authorList>
            <person name="Tafer H."/>
            <person name="Lopandic K."/>
        </authorList>
    </citation>
    <scope>NUCLEOTIDE SEQUENCE [LARGE SCALE GENOMIC DNA]</scope>
    <source>
        <strain evidence="3">CBS 366.77</strain>
    </source>
</reference>
<dbReference type="Pfam" id="PF11951">
    <property type="entry name" value="Fungal_trans_2"/>
    <property type="match status" value="1"/>
</dbReference>
<feature type="compositionally biased region" description="Basic and acidic residues" evidence="1">
    <location>
        <begin position="14"/>
        <end position="30"/>
    </location>
</feature>
<dbReference type="OrthoDB" id="4937900at2759"/>
<comment type="caution">
    <text evidence="2">The sequence shown here is derived from an EMBL/GenBank/DDBJ whole genome shotgun (WGS) entry which is preliminary data.</text>
</comment>
<protein>
    <recommendedName>
        <fullName evidence="4">C6 transcription factor</fullName>
    </recommendedName>
</protein>
<proteinExistence type="predicted"/>
<keyword evidence="3" id="KW-1185">Reference proteome</keyword>
<feature type="region of interest" description="Disordered" evidence="1">
    <location>
        <begin position="1"/>
        <end position="52"/>
    </location>
</feature>
<dbReference type="STRING" id="2070753.A0A3A2ZVU2"/>
<dbReference type="AlphaFoldDB" id="A0A3A2ZVU2"/>